<accession>A0ABY7AVJ5</accession>
<dbReference type="RefSeq" id="WP_268440595.1">
    <property type="nucleotide sequence ID" value="NZ_CP113836.1"/>
</dbReference>
<keyword evidence="2" id="KW-0503">Monooxygenase</keyword>
<dbReference type="InterPro" id="IPR017972">
    <property type="entry name" value="Cyt_P450_CS"/>
</dbReference>
<keyword evidence="2" id="KW-0479">Metal-binding</keyword>
<dbReference type="EMBL" id="CP113836">
    <property type="protein sequence ID" value="WAL62947.1"/>
    <property type="molecule type" value="Genomic_DNA"/>
</dbReference>
<dbReference type="Pfam" id="PF00067">
    <property type="entry name" value="p450"/>
    <property type="match status" value="1"/>
</dbReference>
<evidence type="ECO:0000256" key="2">
    <source>
        <dbReference type="RuleBase" id="RU000461"/>
    </source>
</evidence>
<dbReference type="SUPFAM" id="SSF48264">
    <property type="entry name" value="Cytochrome P450"/>
    <property type="match status" value="1"/>
</dbReference>
<evidence type="ECO:0000256" key="3">
    <source>
        <dbReference type="SAM" id="MobiDB-lite"/>
    </source>
</evidence>
<dbReference type="PRINTS" id="PR00359">
    <property type="entry name" value="BP450"/>
</dbReference>
<proteinExistence type="inferred from homology"/>
<gene>
    <name evidence="4" type="ORF">ORV05_18040</name>
</gene>
<dbReference type="InterPro" id="IPR002397">
    <property type="entry name" value="Cyt_P450_B"/>
</dbReference>
<dbReference type="PANTHER" id="PTHR46696">
    <property type="entry name" value="P450, PUTATIVE (EUROFUNG)-RELATED"/>
    <property type="match status" value="1"/>
</dbReference>
<dbReference type="PROSITE" id="PS00086">
    <property type="entry name" value="CYTOCHROME_P450"/>
    <property type="match status" value="1"/>
</dbReference>
<sequence length="459" mass="50422">MGNQRRGTSPDNSAISGIPNLGAGPEQRSRAMTNPFEDEDLTSPRRARAAREYVSDLGNPDLYRTDARFAMWRDYAAADEPVWSEPGSSPHGFWSVFSHEACRAVLAPSAPFTSEYGMMIGFDAETPDRAGGRMLVVTDGDHHTRLRRLITPFLSRTNATTLDQFIDTEVRKCVSDALRTGRVDVAMTVGPRLPAAVVCEILGVPPNDRERLVELTNHAFGGSDGTFDKMTPSEAHSEILMYFYELVERRRSAPGDDLVSTLLSDGRLSVQDVLFNCDNVLIGGNETTRHSITGCFHALSTVPDALDRLRADPALIRTVVEEVIRWTSPAMHVLRVATEDVEISGRVLPAGSPVVAWLPAANRDERVFPQPQRFLLDRPSNRHLGFGNGPHHCLGAALARAGLTALLRVLVEQVHSITLTGPPEWLRSNLTQGYLHLPVELDPMPAAFDPGIAAQRGRR</sequence>
<evidence type="ECO:0000313" key="4">
    <source>
        <dbReference type="EMBL" id="WAL62947.1"/>
    </source>
</evidence>
<keyword evidence="5" id="KW-1185">Reference proteome</keyword>
<reference evidence="4" key="1">
    <citation type="submission" date="2022-11" db="EMBL/GenBank/DDBJ databases">
        <authorList>
            <person name="Mo P."/>
        </authorList>
    </citation>
    <scope>NUCLEOTIDE SEQUENCE</scope>
    <source>
        <strain evidence="4">HUAS 11-8</strain>
    </source>
</reference>
<evidence type="ECO:0000313" key="5">
    <source>
        <dbReference type="Proteomes" id="UP001163203"/>
    </source>
</evidence>
<dbReference type="PANTHER" id="PTHR46696:SF4">
    <property type="entry name" value="BIOTIN BIOSYNTHESIS CYTOCHROME P450"/>
    <property type="match status" value="1"/>
</dbReference>
<name>A0ABY7AVJ5_9PSEU</name>
<dbReference type="Gene3D" id="1.10.630.10">
    <property type="entry name" value="Cytochrome P450"/>
    <property type="match status" value="1"/>
</dbReference>
<dbReference type="InterPro" id="IPR001128">
    <property type="entry name" value="Cyt_P450"/>
</dbReference>
<dbReference type="CDD" id="cd11033">
    <property type="entry name" value="CYP142-like"/>
    <property type="match status" value="1"/>
</dbReference>
<protein>
    <submittedName>
        <fullName evidence="4">Cytochrome P450</fullName>
    </submittedName>
</protein>
<keyword evidence="2" id="KW-0560">Oxidoreductase</keyword>
<keyword evidence="2" id="KW-0349">Heme</keyword>
<dbReference type="Proteomes" id="UP001163203">
    <property type="component" value="Chromosome"/>
</dbReference>
<evidence type="ECO:0000256" key="1">
    <source>
        <dbReference type="ARBA" id="ARBA00010617"/>
    </source>
</evidence>
<dbReference type="InterPro" id="IPR036396">
    <property type="entry name" value="Cyt_P450_sf"/>
</dbReference>
<keyword evidence="2" id="KW-0408">Iron</keyword>
<feature type="region of interest" description="Disordered" evidence="3">
    <location>
        <begin position="1"/>
        <end position="47"/>
    </location>
</feature>
<feature type="compositionally biased region" description="Polar residues" evidence="3">
    <location>
        <begin position="1"/>
        <end position="15"/>
    </location>
</feature>
<comment type="similarity">
    <text evidence="1 2">Belongs to the cytochrome P450 family.</text>
</comment>
<organism evidence="4 5">
    <name type="scientific">Amycolatopsis cynarae</name>
    <dbReference type="NCBI Taxonomy" id="2995223"/>
    <lineage>
        <taxon>Bacteria</taxon>
        <taxon>Bacillati</taxon>
        <taxon>Actinomycetota</taxon>
        <taxon>Actinomycetes</taxon>
        <taxon>Pseudonocardiales</taxon>
        <taxon>Pseudonocardiaceae</taxon>
        <taxon>Amycolatopsis</taxon>
    </lineage>
</organism>